<dbReference type="SUPFAM" id="SSF81891">
    <property type="entry name" value="Poly A polymerase C-terminal region-like"/>
    <property type="match status" value="1"/>
</dbReference>
<dbReference type="InterPro" id="IPR050264">
    <property type="entry name" value="Bact_CCA-adding_enz_type3_sf"/>
</dbReference>
<keyword evidence="4 13" id="KW-0548">Nucleotidyltransferase</keyword>
<organism evidence="13 14">
    <name type="scientific">Paenibacillus nanensis</name>
    <dbReference type="NCBI Taxonomy" id="393251"/>
    <lineage>
        <taxon>Bacteria</taxon>
        <taxon>Bacillati</taxon>
        <taxon>Bacillota</taxon>
        <taxon>Bacilli</taxon>
        <taxon>Bacillales</taxon>
        <taxon>Paenibacillaceae</taxon>
        <taxon>Paenibacillus</taxon>
    </lineage>
</organism>
<dbReference type="AlphaFoldDB" id="A0A3A1UYA4"/>
<dbReference type="OrthoDB" id="9805698at2"/>
<evidence type="ECO:0000259" key="12">
    <source>
        <dbReference type="Pfam" id="PF13735"/>
    </source>
</evidence>
<sequence length="422" mass="47298">MKLRLTAEMRAALPIIETLQSGGYEAVFVGGAVRDAVLGLPVHDIDIATSALPEQTMSLFPKSIPTGLQHGTVTVVHQRMTYEITTYRTETEYEAYRKPKGVVFIDRLDEDLLRRDFTINAMAIRASGELYDPYGGLSDLERNILRCVGNADLRFQEDALRMVRAVRFIGAFSLKPAPSAWRSLKRHGALLRHVAMERVQAELDKMMGCKTPERSLIWLRASGLLSFLKEPISEGLLGKLRTESPRLELRGLSQLDERWASVFLAFHCKKEEAEALLLSLRFPNKRIGQIVSIMQLHDWMMASAQVALQEAWICGVLRFGQATAHSYLNIAQTLEQPSGRLTAEEAEQRHAILTNMPAKTLKELAVGGSELQRALDRKGGPWMSGMLTRLLQAVALGLLPNTKDKLLEQAKIWNEEGMNDEH</sequence>
<comment type="similarity">
    <text evidence="9">Belongs to the tRNA nucleotidyltransferase/poly(A) polymerase family.</text>
</comment>
<evidence type="ECO:0000313" key="14">
    <source>
        <dbReference type="Proteomes" id="UP000266482"/>
    </source>
</evidence>
<evidence type="ECO:0000256" key="4">
    <source>
        <dbReference type="ARBA" id="ARBA00022695"/>
    </source>
</evidence>
<dbReference type="EMBL" id="QXQA01000004">
    <property type="protein sequence ID" value="RIX53519.1"/>
    <property type="molecule type" value="Genomic_DNA"/>
</dbReference>
<feature type="domain" description="Poly A polymerase head" evidence="10">
    <location>
        <begin position="28"/>
        <end position="146"/>
    </location>
</feature>
<dbReference type="EC" id="2.7.7.72" evidence="13"/>
<evidence type="ECO:0000259" key="11">
    <source>
        <dbReference type="Pfam" id="PF12627"/>
    </source>
</evidence>
<dbReference type="Gene3D" id="3.30.460.10">
    <property type="entry name" value="Beta Polymerase, domain 2"/>
    <property type="match status" value="1"/>
</dbReference>
<dbReference type="PANTHER" id="PTHR46173">
    <property type="entry name" value="CCA TRNA NUCLEOTIDYLTRANSFERASE 1, MITOCHONDRIAL"/>
    <property type="match status" value="1"/>
</dbReference>
<dbReference type="RefSeq" id="WP_119599128.1">
    <property type="nucleotide sequence ID" value="NZ_QXQA01000004.1"/>
</dbReference>
<name>A0A3A1UYA4_9BACL</name>
<comment type="cofactor">
    <cofactor evidence="1">
        <name>Mg(2+)</name>
        <dbReference type="ChEBI" id="CHEBI:18420"/>
    </cofactor>
</comment>
<dbReference type="Gene3D" id="1.10.3090.10">
    <property type="entry name" value="cca-adding enzyme, domain 2"/>
    <property type="match status" value="1"/>
</dbReference>
<keyword evidence="8 9" id="KW-0694">RNA-binding</keyword>
<keyword evidence="14" id="KW-1185">Reference proteome</keyword>
<dbReference type="Pfam" id="PF12627">
    <property type="entry name" value="PolyA_pol_RNAbd"/>
    <property type="match status" value="1"/>
</dbReference>
<feature type="domain" description="CCA-adding enzyme C-terminal" evidence="12">
    <location>
        <begin position="256"/>
        <end position="409"/>
    </location>
</feature>
<dbReference type="InterPro" id="IPR032810">
    <property type="entry name" value="CCA-adding_enz_C"/>
</dbReference>
<evidence type="ECO:0000256" key="2">
    <source>
        <dbReference type="ARBA" id="ARBA00022679"/>
    </source>
</evidence>
<dbReference type="PANTHER" id="PTHR46173:SF1">
    <property type="entry name" value="CCA TRNA NUCLEOTIDYLTRANSFERASE 1, MITOCHONDRIAL"/>
    <property type="match status" value="1"/>
</dbReference>
<evidence type="ECO:0000256" key="8">
    <source>
        <dbReference type="ARBA" id="ARBA00022884"/>
    </source>
</evidence>
<evidence type="ECO:0000256" key="6">
    <source>
        <dbReference type="ARBA" id="ARBA00022741"/>
    </source>
</evidence>
<dbReference type="GO" id="GO:0008033">
    <property type="term" value="P:tRNA processing"/>
    <property type="evidence" value="ECO:0007669"/>
    <property type="project" value="UniProtKB-KW"/>
</dbReference>
<keyword evidence="7" id="KW-0460">Magnesium</keyword>
<dbReference type="Pfam" id="PF01743">
    <property type="entry name" value="PolyA_pol"/>
    <property type="match status" value="1"/>
</dbReference>
<accession>A0A3A1UYA4</accession>
<comment type="caution">
    <text evidence="13">The sequence shown here is derived from an EMBL/GenBank/DDBJ whole genome shotgun (WGS) entry which is preliminary data.</text>
</comment>
<keyword evidence="3" id="KW-0819">tRNA processing</keyword>
<proteinExistence type="inferred from homology"/>
<dbReference type="GO" id="GO:0004810">
    <property type="term" value="F:CCA tRNA nucleotidyltransferase activity"/>
    <property type="evidence" value="ECO:0007669"/>
    <property type="project" value="UniProtKB-EC"/>
</dbReference>
<evidence type="ECO:0000256" key="1">
    <source>
        <dbReference type="ARBA" id="ARBA00001946"/>
    </source>
</evidence>
<dbReference type="GO" id="GO:0000049">
    <property type="term" value="F:tRNA binding"/>
    <property type="evidence" value="ECO:0007669"/>
    <property type="project" value="TreeGrafter"/>
</dbReference>
<keyword evidence="5" id="KW-0479">Metal-binding</keyword>
<dbReference type="GO" id="GO:0000166">
    <property type="term" value="F:nucleotide binding"/>
    <property type="evidence" value="ECO:0007669"/>
    <property type="project" value="UniProtKB-KW"/>
</dbReference>
<keyword evidence="2 9" id="KW-0808">Transferase</keyword>
<dbReference type="InterPro" id="IPR032828">
    <property type="entry name" value="PolyA_RNA-bd"/>
</dbReference>
<evidence type="ECO:0000256" key="5">
    <source>
        <dbReference type="ARBA" id="ARBA00022723"/>
    </source>
</evidence>
<evidence type="ECO:0000259" key="10">
    <source>
        <dbReference type="Pfam" id="PF01743"/>
    </source>
</evidence>
<gene>
    <name evidence="13" type="ORF">D3P08_08750</name>
</gene>
<evidence type="ECO:0000256" key="7">
    <source>
        <dbReference type="ARBA" id="ARBA00022842"/>
    </source>
</evidence>
<feature type="domain" description="tRNA nucleotidyltransferase/poly(A) polymerase RNA and SrmB- binding" evidence="11">
    <location>
        <begin position="176"/>
        <end position="228"/>
    </location>
</feature>
<dbReference type="Proteomes" id="UP000266482">
    <property type="component" value="Unassembled WGS sequence"/>
</dbReference>
<reference evidence="13 14" key="1">
    <citation type="submission" date="2018-09" db="EMBL/GenBank/DDBJ databases">
        <title>Paenibacillus aracenensis nov. sp. isolated from a cave in southern Spain.</title>
        <authorList>
            <person name="Jurado V."/>
            <person name="Gutierrez-Patricio S."/>
            <person name="Gonzalez-Pimentel J.L."/>
            <person name="Miller A.Z."/>
            <person name="Laiz L."/>
            <person name="Saiz-Jimenez C."/>
        </authorList>
    </citation>
    <scope>NUCLEOTIDE SEQUENCE [LARGE SCALE GENOMIC DNA]</scope>
    <source>
        <strain evidence="13 14">DSM 22867</strain>
    </source>
</reference>
<dbReference type="InterPro" id="IPR043519">
    <property type="entry name" value="NT_sf"/>
</dbReference>
<dbReference type="NCBIfam" id="NF009814">
    <property type="entry name" value="PRK13299.1"/>
    <property type="match status" value="1"/>
</dbReference>
<dbReference type="Pfam" id="PF13735">
    <property type="entry name" value="tRNA_NucTran2_2"/>
    <property type="match status" value="1"/>
</dbReference>
<evidence type="ECO:0000256" key="3">
    <source>
        <dbReference type="ARBA" id="ARBA00022694"/>
    </source>
</evidence>
<dbReference type="CDD" id="cd05398">
    <property type="entry name" value="NT_ClassII-CCAase"/>
    <property type="match status" value="1"/>
</dbReference>
<evidence type="ECO:0000313" key="13">
    <source>
        <dbReference type="EMBL" id="RIX53519.1"/>
    </source>
</evidence>
<evidence type="ECO:0000256" key="9">
    <source>
        <dbReference type="RuleBase" id="RU003953"/>
    </source>
</evidence>
<keyword evidence="6" id="KW-0547">Nucleotide-binding</keyword>
<protein>
    <submittedName>
        <fullName evidence="13">CCA tRNA nucleotidyltransferase</fullName>
        <ecNumber evidence="13">2.7.7.72</ecNumber>
    </submittedName>
</protein>
<dbReference type="SUPFAM" id="SSF81301">
    <property type="entry name" value="Nucleotidyltransferase"/>
    <property type="match status" value="1"/>
</dbReference>
<dbReference type="GO" id="GO:0046872">
    <property type="term" value="F:metal ion binding"/>
    <property type="evidence" value="ECO:0007669"/>
    <property type="project" value="UniProtKB-KW"/>
</dbReference>
<dbReference type="InterPro" id="IPR002646">
    <property type="entry name" value="PolA_pol_head_dom"/>
</dbReference>
<dbReference type="Gene3D" id="1.10.246.80">
    <property type="match status" value="1"/>
</dbReference>